<reference evidence="3 4" key="1">
    <citation type="journal article" date="2021" name="Sci. Rep.">
        <title>The genome of the diatom Chaetoceros tenuissimus carries an ancient integrated fragment of an extant virus.</title>
        <authorList>
            <person name="Hongo Y."/>
            <person name="Kimura K."/>
            <person name="Takaki Y."/>
            <person name="Yoshida Y."/>
            <person name="Baba S."/>
            <person name="Kobayashi G."/>
            <person name="Nagasaki K."/>
            <person name="Hano T."/>
            <person name="Tomaru Y."/>
        </authorList>
    </citation>
    <scope>NUCLEOTIDE SEQUENCE [LARGE SCALE GENOMIC DNA]</scope>
    <source>
        <strain evidence="3 4">NIES-3715</strain>
    </source>
</reference>
<organism evidence="3 4">
    <name type="scientific">Chaetoceros tenuissimus</name>
    <dbReference type="NCBI Taxonomy" id="426638"/>
    <lineage>
        <taxon>Eukaryota</taxon>
        <taxon>Sar</taxon>
        <taxon>Stramenopiles</taxon>
        <taxon>Ochrophyta</taxon>
        <taxon>Bacillariophyta</taxon>
        <taxon>Coscinodiscophyceae</taxon>
        <taxon>Chaetocerotophycidae</taxon>
        <taxon>Chaetocerotales</taxon>
        <taxon>Chaetocerotaceae</taxon>
        <taxon>Chaetoceros</taxon>
    </lineage>
</organism>
<feature type="compositionally biased region" description="Basic and acidic residues" evidence="1">
    <location>
        <begin position="356"/>
        <end position="380"/>
    </location>
</feature>
<dbReference type="AlphaFoldDB" id="A0AAD3H5I7"/>
<evidence type="ECO:0000313" key="4">
    <source>
        <dbReference type="Proteomes" id="UP001054902"/>
    </source>
</evidence>
<feature type="compositionally biased region" description="Basic and acidic residues" evidence="1">
    <location>
        <begin position="325"/>
        <end position="335"/>
    </location>
</feature>
<dbReference type="InterPro" id="IPR001849">
    <property type="entry name" value="PH_domain"/>
</dbReference>
<feature type="domain" description="PH" evidence="2">
    <location>
        <begin position="1"/>
        <end position="59"/>
    </location>
</feature>
<sequence length="391" mass="44590">MDLEEVCETSGGENQQRSIGDDFQQFVIVISHPSRTYKLRANDRYQHRLWFDTLKTHCKNVDSTDCKSDEDLHLPVSPPLKAEGPFYKDFNQRTPRKESVDIDRGAELQFIRSINSDKKLNVHIHNEDTLSAENSSREAVDLNQTPEQDDCLKSPSEKLVDDEVLSRYLQNTAEKAKLRRMSSLGLDGDASIEKYTNELDSRPDIVSFPALSPLMHETKTDKEQNSNNVDHRLQPSFSFGDETIQKRLERAMSIPISSPCNIPESAVEEYKNDNHIQHVESTDQDLITMVEHFSFHDDSSLEESDAMESHSSSPIFKANNTLHVSAEKEESKASSDEGQNLQNEIPVDSWHSSHTSLEKCEATKNEKPSFDSDCSYKPDENYETIEWDDSD</sequence>
<accession>A0AAD3H5I7</accession>
<dbReference type="EMBL" id="BLLK01000045">
    <property type="protein sequence ID" value="GFH51392.1"/>
    <property type="molecule type" value="Genomic_DNA"/>
</dbReference>
<feature type="region of interest" description="Disordered" evidence="1">
    <location>
        <begin position="324"/>
        <end position="391"/>
    </location>
</feature>
<name>A0AAD3H5I7_9STRA</name>
<dbReference type="SUPFAM" id="SSF50729">
    <property type="entry name" value="PH domain-like"/>
    <property type="match status" value="1"/>
</dbReference>
<dbReference type="PROSITE" id="PS50003">
    <property type="entry name" value="PH_DOMAIN"/>
    <property type="match status" value="1"/>
</dbReference>
<protein>
    <recommendedName>
        <fullName evidence="2">PH domain-containing protein</fullName>
    </recommendedName>
</protein>
<evidence type="ECO:0000313" key="3">
    <source>
        <dbReference type="EMBL" id="GFH51392.1"/>
    </source>
</evidence>
<proteinExistence type="predicted"/>
<feature type="compositionally biased region" description="Acidic residues" evidence="1">
    <location>
        <begin position="381"/>
        <end position="391"/>
    </location>
</feature>
<keyword evidence="4" id="KW-1185">Reference proteome</keyword>
<comment type="caution">
    <text evidence="3">The sequence shown here is derived from an EMBL/GenBank/DDBJ whole genome shotgun (WGS) entry which is preliminary data.</text>
</comment>
<dbReference type="Proteomes" id="UP001054902">
    <property type="component" value="Unassembled WGS sequence"/>
</dbReference>
<gene>
    <name evidence="3" type="ORF">CTEN210_07868</name>
</gene>
<evidence type="ECO:0000259" key="2">
    <source>
        <dbReference type="PROSITE" id="PS50003"/>
    </source>
</evidence>
<evidence type="ECO:0000256" key="1">
    <source>
        <dbReference type="SAM" id="MobiDB-lite"/>
    </source>
</evidence>